<protein>
    <submittedName>
        <fullName evidence="2">UPK3B protein</fullName>
    </submittedName>
</protein>
<organism evidence="2 3">
    <name type="scientific">Polypterus senegalus</name>
    <name type="common">Senegal bichir</name>
    <dbReference type="NCBI Taxonomy" id="55291"/>
    <lineage>
        <taxon>Eukaryota</taxon>
        <taxon>Metazoa</taxon>
        <taxon>Chordata</taxon>
        <taxon>Craniata</taxon>
        <taxon>Vertebrata</taxon>
        <taxon>Euteleostomi</taxon>
        <taxon>Actinopterygii</taxon>
        <taxon>Polypteriformes</taxon>
        <taxon>Polypteridae</taxon>
        <taxon>Polypterus</taxon>
    </lineage>
</organism>
<feature type="non-terminal residue" evidence="2">
    <location>
        <position position="1"/>
    </location>
</feature>
<keyword evidence="1" id="KW-0812">Transmembrane</keyword>
<dbReference type="PANTHER" id="PTHR15446">
    <property type="entry name" value="UROPLAKIN III"/>
    <property type="match status" value="1"/>
</dbReference>
<dbReference type="InterPro" id="IPR024831">
    <property type="entry name" value="Uroplakin-3"/>
</dbReference>
<dbReference type="PANTHER" id="PTHR15446:SF2">
    <property type="entry name" value="UROPLAKIN-3B-LIKE PROTEIN 1-RELATED"/>
    <property type="match status" value="1"/>
</dbReference>
<dbReference type="AlphaFoldDB" id="A0A8X8BLF4"/>
<accession>A0A8X8BLF4</accession>
<keyword evidence="3" id="KW-1185">Reference proteome</keyword>
<evidence type="ECO:0000313" key="2">
    <source>
        <dbReference type="EMBL" id="KAG2459104.1"/>
    </source>
</evidence>
<comment type="caution">
    <text evidence="2">The sequence shown here is derived from an EMBL/GenBank/DDBJ whole genome shotgun (WGS) entry which is preliminary data.</text>
</comment>
<evidence type="ECO:0000313" key="3">
    <source>
        <dbReference type="Proteomes" id="UP000886611"/>
    </source>
</evidence>
<evidence type="ECO:0000256" key="1">
    <source>
        <dbReference type="SAM" id="Phobius"/>
    </source>
</evidence>
<feature type="non-terminal residue" evidence="2">
    <location>
        <position position="311"/>
    </location>
</feature>
<dbReference type="EMBL" id="JAATIS010005477">
    <property type="protein sequence ID" value="KAG2459104.1"/>
    <property type="molecule type" value="Genomic_DNA"/>
</dbReference>
<keyword evidence="1" id="KW-0472">Membrane</keyword>
<feature type="transmembrane region" description="Helical" evidence="1">
    <location>
        <begin position="242"/>
        <end position="265"/>
    </location>
</feature>
<dbReference type="GO" id="GO:0016020">
    <property type="term" value="C:membrane"/>
    <property type="evidence" value="ECO:0007669"/>
    <property type="project" value="TreeGrafter"/>
</dbReference>
<reference evidence="2 3" key="1">
    <citation type="journal article" date="2021" name="Cell">
        <title>Tracing the genetic footprints of vertebrate landing in non-teleost ray-finned fishes.</title>
        <authorList>
            <person name="Bi X."/>
            <person name="Wang K."/>
            <person name="Yang L."/>
            <person name="Pan H."/>
            <person name="Jiang H."/>
            <person name="Wei Q."/>
            <person name="Fang M."/>
            <person name="Yu H."/>
            <person name="Zhu C."/>
            <person name="Cai Y."/>
            <person name="He Y."/>
            <person name="Gan X."/>
            <person name="Zeng H."/>
            <person name="Yu D."/>
            <person name="Zhu Y."/>
            <person name="Jiang H."/>
            <person name="Qiu Q."/>
            <person name="Yang H."/>
            <person name="Zhang Y.E."/>
            <person name="Wang W."/>
            <person name="Zhu M."/>
            <person name="He S."/>
            <person name="Zhang G."/>
        </authorList>
    </citation>
    <scope>NUCLEOTIDE SEQUENCE [LARGE SCALE GENOMIC DNA]</scope>
    <source>
        <strain evidence="2">Bchr_013</strain>
    </source>
</reference>
<keyword evidence="1" id="KW-1133">Transmembrane helix</keyword>
<dbReference type="Proteomes" id="UP000886611">
    <property type="component" value="Unassembled WGS sequence"/>
</dbReference>
<gene>
    <name evidence="2" type="primary">Upk3b</name>
    <name evidence="2" type="ORF">GTO96_0019416</name>
</gene>
<sequence length="311" mass="33968">MSAVKHLEHFRVPSKRGQSRVEEDKVAWEEWWCRERERQCLVFVLLLDCVVPVGIMGRTCPTATTLSPLFIPQISSFNYPGTISVTTFQMKAPLCFFNFGLCSNQCNVWAVVASASTGVANFPVGNSLTSAVFTSSQYSAAFQANGLQYYMALVGNTTSFTCKQPTPINSVIRIGSNPTCTGNDCNGPVPPNTVVRVRYLLSDSLNTKIFQVTAWSSPIKLVTPLDYNSIDTWFGKRSGGMIVITSILSSLTGILLLLLGAMFMLTCSGYFQGKEEISTNNPTALGPVSMKQYSFHQRTTPPSTTTSSADP</sequence>
<name>A0A8X8BLF4_POLSE</name>
<proteinExistence type="predicted"/>